<evidence type="ECO:0000313" key="2">
    <source>
        <dbReference type="EMBL" id="JAR87253.1"/>
    </source>
</evidence>
<feature type="compositionally biased region" description="Polar residues" evidence="1">
    <location>
        <begin position="183"/>
        <end position="192"/>
    </location>
</feature>
<sequence length="220" mass="23447">KDGVSTESAKMHGDQKSSSVSPKWSEHSSFPPSWMSTRSPVGVPKMSTEATRHTFPSTVPQPGVVPILKPKVVGTPPECLDGVLAPCSAHCCQPTAEPHTENNQRVGPPPPIATGTRERPTIINVDGARVSGNTMNTDLSASNSSTFLAVDHLGGTGTVVDVQDNSAQWHKAAVTSDPRLPLEQSTHSSTSVGPEEKILLTQRNAVDPARPDTRRQSKMY</sequence>
<feature type="compositionally biased region" description="Polar residues" evidence="1">
    <location>
        <begin position="16"/>
        <end position="39"/>
    </location>
</feature>
<name>A0A147B930_9ACAR</name>
<feature type="non-terminal residue" evidence="2">
    <location>
        <position position="220"/>
    </location>
</feature>
<organism evidence="2">
    <name type="scientific">Alectorobius mimon</name>
    <dbReference type="NCBI Taxonomy" id="360319"/>
    <lineage>
        <taxon>Eukaryota</taxon>
        <taxon>Metazoa</taxon>
        <taxon>Ecdysozoa</taxon>
        <taxon>Arthropoda</taxon>
        <taxon>Chelicerata</taxon>
        <taxon>Arachnida</taxon>
        <taxon>Acari</taxon>
        <taxon>Parasitiformes</taxon>
        <taxon>Ixodida</taxon>
        <taxon>Ixodoidea</taxon>
        <taxon>Argasidae</taxon>
        <taxon>Ornithodorinae</taxon>
        <taxon>Alectorobius</taxon>
    </lineage>
</organism>
<evidence type="ECO:0000256" key="1">
    <source>
        <dbReference type="SAM" id="MobiDB-lite"/>
    </source>
</evidence>
<dbReference type="EMBL" id="GEIB01000730">
    <property type="protein sequence ID" value="JAR87253.1"/>
    <property type="molecule type" value="Transcribed_RNA"/>
</dbReference>
<accession>A0A147B930</accession>
<feature type="non-terminal residue" evidence="2">
    <location>
        <position position="1"/>
    </location>
</feature>
<proteinExistence type="predicted"/>
<protein>
    <submittedName>
        <fullName evidence="2">Uncharacterized protein</fullName>
    </submittedName>
</protein>
<dbReference type="AlphaFoldDB" id="A0A147B930"/>
<feature type="compositionally biased region" description="Basic and acidic residues" evidence="1">
    <location>
        <begin position="1"/>
        <end position="15"/>
    </location>
</feature>
<reference evidence="2" key="1">
    <citation type="submission" date="2016-03" db="EMBL/GenBank/DDBJ databases">
        <title>Gut transcriptome analysis on engorged females of Ornithodoros mimon (Acari: Argasidae) and phylogenetic inferences of soft ticks.</title>
        <authorList>
            <person name="Landulfo G.A."/>
            <person name="Giovanni D."/>
            <person name="Carvalho E."/>
            <person name="Junqueira-de-Azevedo I."/>
            <person name="Patane J."/>
            <person name="Mendoca R."/>
            <person name="Barros-Battesti D."/>
        </authorList>
    </citation>
    <scope>NUCLEOTIDE SEQUENCE</scope>
    <source>
        <strain evidence="2">Females</strain>
        <tissue evidence="2">Gut</tissue>
    </source>
</reference>
<feature type="region of interest" description="Disordered" evidence="1">
    <location>
        <begin position="96"/>
        <end position="117"/>
    </location>
</feature>
<feature type="region of interest" description="Disordered" evidence="1">
    <location>
        <begin position="175"/>
        <end position="220"/>
    </location>
</feature>
<feature type="region of interest" description="Disordered" evidence="1">
    <location>
        <begin position="1"/>
        <end position="58"/>
    </location>
</feature>
<feature type="compositionally biased region" description="Basic and acidic residues" evidence="1">
    <location>
        <begin position="209"/>
        <end position="220"/>
    </location>
</feature>